<dbReference type="EMBL" id="UOFF01000058">
    <property type="protein sequence ID" value="VAW54401.1"/>
    <property type="molecule type" value="Genomic_DNA"/>
</dbReference>
<organism evidence="1">
    <name type="scientific">hydrothermal vent metagenome</name>
    <dbReference type="NCBI Taxonomy" id="652676"/>
    <lineage>
        <taxon>unclassified sequences</taxon>
        <taxon>metagenomes</taxon>
        <taxon>ecological metagenomes</taxon>
    </lineage>
</organism>
<feature type="non-terminal residue" evidence="1">
    <location>
        <position position="28"/>
    </location>
</feature>
<sequence>MRDLSIEEYGVPPLSETETELVRVINTT</sequence>
<proteinExistence type="predicted"/>
<name>A0A3B0WGH0_9ZZZZ</name>
<protein>
    <submittedName>
        <fullName evidence="1">Uncharacterized protein</fullName>
    </submittedName>
</protein>
<evidence type="ECO:0000313" key="1">
    <source>
        <dbReference type="EMBL" id="VAW54401.1"/>
    </source>
</evidence>
<gene>
    <name evidence="1" type="ORF">MNBD_GAMMA07-779</name>
</gene>
<reference evidence="1" key="1">
    <citation type="submission" date="2018-06" db="EMBL/GenBank/DDBJ databases">
        <authorList>
            <person name="Zhirakovskaya E."/>
        </authorList>
    </citation>
    <scope>NUCLEOTIDE SEQUENCE</scope>
</reference>
<accession>A0A3B0WGH0</accession>
<dbReference type="AlphaFoldDB" id="A0A3B0WGH0"/>